<dbReference type="SUPFAM" id="SSF51215">
    <property type="entry name" value="Regulatory protein AraC"/>
    <property type="match status" value="1"/>
</dbReference>
<dbReference type="InterPro" id="IPR009057">
    <property type="entry name" value="Homeodomain-like_sf"/>
</dbReference>
<dbReference type="eggNOG" id="COG2207">
    <property type="taxonomic scope" value="Bacteria"/>
</dbReference>
<dbReference type="PANTHER" id="PTHR43280:SF32">
    <property type="entry name" value="TRANSCRIPTIONAL REGULATORY PROTEIN"/>
    <property type="match status" value="1"/>
</dbReference>
<evidence type="ECO:0000313" key="5">
    <source>
        <dbReference type="EMBL" id="CDF78710.1"/>
    </source>
</evidence>
<evidence type="ECO:0000259" key="4">
    <source>
        <dbReference type="PROSITE" id="PS01124"/>
    </source>
</evidence>
<evidence type="ECO:0000256" key="1">
    <source>
        <dbReference type="ARBA" id="ARBA00023015"/>
    </source>
</evidence>
<dbReference type="RefSeq" id="WP_038528165.1">
    <property type="nucleotide sequence ID" value="NZ_HG315671.1"/>
</dbReference>
<evidence type="ECO:0000256" key="3">
    <source>
        <dbReference type="ARBA" id="ARBA00023163"/>
    </source>
</evidence>
<dbReference type="GO" id="GO:0043565">
    <property type="term" value="F:sequence-specific DNA binding"/>
    <property type="evidence" value="ECO:0007669"/>
    <property type="project" value="InterPro"/>
</dbReference>
<dbReference type="OrthoDB" id="1096411at2"/>
<name>T2KIS2_FORAG</name>
<keyword evidence="3" id="KW-0804">Transcription</keyword>
<dbReference type="SUPFAM" id="SSF46689">
    <property type="entry name" value="Homeodomain-like"/>
    <property type="match status" value="1"/>
</dbReference>
<organism evidence="5 6">
    <name type="scientific">Formosa agariphila (strain DSM 15362 / KCTC 12365 / LMG 23005 / KMM 3901 / M-2Alg 35-1)</name>
    <dbReference type="NCBI Taxonomy" id="1347342"/>
    <lineage>
        <taxon>Bacteria</taxon>
        <taxon>Pseudomonadati</taxon>
        <taxon>Bacteroidota</taxon>
        <taxon>Flavobacteriia</taxon>
        <taxon>Flavobacteriales</taxon>
        <taxon>Flavobacteriaceae</taxon>
        <taxon>Formosa</taxon>
    </lineage>
</organism>
<dbReference type="PROSITE" id="PS01124">
    <property type="entry name" value="HTH_ARAC_FAMILY_2"/>
    <property type="match status" value="1"/>
</dbReference>
<keyword evidence="1" id="KW-0805">Transcription regulation</keyword>
<protein>
    <submittedName>
        <fullName evidence="5">Transcriptional regulator, AraC family</fullName>
    </submittedName>
</protein>
<dbReference type="SMART" id="SM00342">
    <property type="entry name" value="HTH_ARAC"/>
    <property type="match status" value="1"/>
</dbReference>
<dbReference type="STRING" id="1347342.BN863_9980"/>
<evidence type="ECO:0000256" key="2">
    <source>
        <dbReference type="ARBA" id="ARBA00023125"/>
    </source>
</evidence>
<gene>
    <name evidence="5" type="ORF">BN863_9980</name>
</gene>
<proteinExistence type="predicted"/>
<dbReference type="HOGENOM" id="CLU_000445_88_2_10"/>
<dbReference type="AlphaFoldDB" id="T2KIS2"/>
<dbReference type="PATRIC" id="fig|1347342.6.peg.1008"/>
<dbReference type="Gene3D" id="1.10.10.60">
    <property type="entry name" value="Homeodomain-like"/>
    <property type="match status" value="1"/>
</dbReference>
<dbReference type="PANTHER" id="PTHR43280">
    <property type="entry name" value="ARAC-FAMILY TRANSCRIPTIONAL REGULATOR"/>
    <property type="match status" value="1"/>
</dbReference>
<sequence>MNENQIPYITFNPETTENFGFEIVPIEKIRRGKNNQLHDPEQPHQLKFYNLIYFTAGSGSHFIDFNWFPVQKHSLIYLTKEQVNAFDFSGNLDGFCMIFTEDYFIDCFANLSKDFVFRLFNPQLFSPILQIPKTSDFNDYFKLLQKEYINSDMFNQKSIINALFTILISKAETIKQSQTLYIKESSKIITFQKFTALIEIHLTQSRNASFYANELAMTYKHLNSICKELVNKTAKNVIDDFIILQAKRRLINSNIKSTELAYHLGFEDATNFTKYFKKHTGFTPKSFLKSLSK</sequence>
<dbReference type="EMBL" id="HG315671">
    <property type="protein sequence ID" value="CDF78710.1"/>
    <property type="molecule type" value="Genomic_DNA"/>
</dbReference>
<dbReference type="GO" id="GO:0003700">
    <property type="term" value="F:DNA-binding transcription factor activity"/>
    <property type="evidence" value="ECO:0007669"/>
    <property type="project" value="InterPro"/>
</dbReference>
<dbReference type="InterPro" id="IPR018060">
    <property type="entry name" value="HTH_AraC"/>
</dbReference>
<accession>T2KIS2</accession>
<feature type="domain" description="HTH araC/xylS-type" evidence="4">
    <location>
        <begin position="192"/>
        <end position="290"/>
    </location>
</feature>
<keyword evidence="2" id="KW-0238">DNA-binding</keyword>
<dbReference type="Proteomes" id="UP000016160">
    <property type="component" value="Chromosome"/>
</dbReference>
<dbReference type="Pfam" id="PF12833">
    <property type="entry name" value="HTH_18"/>
    <property type="match status" value="1"/>
</dbReference>
<keyword evidence="6" id="KW-1185">Reference proteome</keyword>
<reference evidence="5 6" key="1">
    <citation type="journal article" date="2013" name="Appl. Environ. Microbiol.">
        <title>The genome of the alga-associated marine flavobacterium Formosa agariphila KMM 3901T reveals a broad potential for degradation of algal polysaccharides.</title>
        <authorList>
            <person name="Mann A.J."/>
            <person name="Hahnke R.L."/>
            <person name="Huang S."/>
            <person name="Werner J."/>
            <person name="Xing P."/>
            <person name="Barbeyron T."/>
            <person name="Huettel B."/>
            <person name="Stueber K."/>
            <person name="Reinhardt R."/>
            <person name="Harder J."/>
            <person name="Gloeckner F.O."/>
            <person name="Amann R.I."/>
            <person name="Teeling H."/>
        </authorList>
    </citation>
    <scope>NUCLEOTIDE SEQUENCE [LARGE SCALE GENOMIC DNA]</scope>
    <source>
        <strain evidence="6">DSM 15362 / KCTC 12365 / LMG 23005 / KMM 3901</strain>
    </source>
</reference>
<evidence type="ECO:0000313" key="6">
    <source>
        <dbReference type="Proteomes" id="UP000016160"/>
    </source>
</evidence>
<dbReference type="InterPro" id="IPR037923">
    <property type="entry name" value="HTH-like"/>
</dbReference>